<proteinExistence type="predicted"/>
<feature type="compositionally biased region" description="Polar residues" evidence="1">
    <location>
        <begin position="640"/>
        <end position="659"/>
    </location>
</feature>
<dbReference type="Gene3D" id="6.20.250.70">
    <property type="match status" value="1"/>
</dbReference>
<organism evidence="2 3">
    <name type="scientific">Colletotrichum spinosum</name>
    <dbReference type="NCBI Taxonomy" id="1347390"/>
    <lineage>
        <taxon>Eukaryota</taxon>
        <taxon>Fungi</taxon>
        <taxon>Dikarya</taxon>
        <taxon>Ascomycota</taxon>
        <taxon>Pezizomycotina</taxon>
        <taxon>Sordariomycetes</taxon>
        <taxon>Hypocreomycetidae</taxon>
        <taxon>Glomerellales</taxon>
        <taxon>Glomerellaceae</taxon>
        <taxon>Colletotrichum</taxon>
        <taxon>Colletotrichum orbiculare species complex</taxon>
    </lineage>
</organism>
<feature type="compositionally biased region" description="Low complexity" evidence="1">
    <location>
        <begin position="265"/>
        <end position="277"/>
    </location>
</feature>
<feature type="compositionally biased region" description="Polar residues" evidence="1">
    <location>
        <begin position="612"/>
        <end position="625"/>
    </location>
</feature>
<keyword evidence="3" id="KW-1185">Reference proteome</keyword>
<evidence type="ECO:0000313" key="3">
    <source>
        <dbReference type="Proteomes" id="UP000295083"/>
    </source>
</evidence>
<dbReference type="EMBL" id="QAPG01000047">
    <property type="protein sequence ID" value="TDZ34952.1"/>
    <property type="molecule type" value="Genomic_DNA"/>
</dbReference>
<comment type="caution">
    <text evidence="2">The sequence shown here is derived from an EMBL/GenBank/DDBJ whole genome shotgun (WGS) entry which is preliminary data.</text>
</comment>
<dbReference type="Pfam" id="PF08208">
    <property type="entry name" value="RNA_polI_A34"/>
    <property type="match status" value="1"/>
</dbReference>
<sequence>MPGGYHDRDSRHGSFPPKNRNGKSYRPILPGTVSPRTPTPAAKVSNRPSDKGTLAPSLFQSKSTAVRAIPAKISDPRDAQKIPVALDCQPPFTTPPKPVKLEPRANSDPNHDKMSRKLDSVASLNDLLAKEKQSQESASLSRKPVRGVLSKTKQEAFDPRAPDSESDASSASSSDDDSDDDTSSAPNFLNKINGQASSKPTSTPLKKAKRGKDDEVADSDVEREASAAKVPSTKKAPVRPESSSEEESGPESSDSESEAEEPKKAQASKASTSSSSASEDESEDESGSEAETKKPAGKAAEKAAPVPMDISSDDQSGSESEDEESEVEESAKKPAAKPAVNGKTKAKPTKPVAPPSEASEGSAGEEGAESQGSEASDASDDEAATVAPKHKGKGLDVAGFVGAGKDFVLRQAQGDEDGKDMADFFAKAKLDGKQIWCFTAPASIPISVIEKLEIPMDKAQNGDVILKHNAEDYTVALDAGASTSIELVIPNKKGTRYDTAPQKVENVLHFKRVTQLTGASERPAAGPDAPRPQPSGMKARFRPIGVPNNTPMGKIGFDASDSEDDAEMASAPPAKKTKRVSLSQDSMDIDEPTPKSSKKSKKAREPKAIEPSQASVIEVPNSQPLPTRAKKTKKRRDSIESISSVGSNPKPQNKSTTVTPDVKKASKRKHSEDDQAAQQAKDIASAEKKAKKLKRDDSTEGSARKVTAIPPPTIPSANYSFSSLPASSPAAATPQTKTKSSKKTKETPVPTPSIRRESAVPLPQSSLKQSASAETPKKEKRRRRKSEAKETPVAASQD</sequence>
<feature type="compositionally biased region" description="Acidic residues" evidence="1">
    <location>
        <begin position="278"/>
        <end position="288"/>
    </location>
</feature>
<feature type="compositionally biased region" description="Polar residues" evidence="1">
    <location>
        <begin position="763"/>
        <end position="773"/>
    </location>
</feature>
<feature type="compositionally biased region" description="Acidic residues" evidence="1">
    <location>
        <begin position="319"/>
        <end position="328"/>
    </location>
</feature>
<feature type="compositionally biased region" description="Basic and acidic residues" evidence="1">
    <location>
        <begin position="1"/>
        <end position="12"/>
    </location>
</feature>
<evidence type="ECO:0008006" key="4">
    <source>
        <dbReference type="Google" id="ProtNLM"/>
    </source>
</evidence>
<reference evidence="2 3" key="1">
    <citation type="submission" date="2018-11" db="EMBL/GenBank/DDBJ databases">
        <title>Genome sequence and assembly of Colletotrichum spinosum.</title>
        <authorList>
            <person name="Gan P."/>
            <person name="Shirasu K."/>
        </authorList>
    </citation>
    <scope>NUCLEOTIDE SEQUENCE [LARGE SCALE GENOMIC DNA]</scope>
    <source>
        <strain evidence="2 3">CBS 515.97</strain>
    </source>
</reference>
<dbReference type="GO" id="GO:0006360">
    <property type="term" value="P:transcription by RNA polymerase I"/>
    <property type="evidence" value="ECO:0007669"/>
    <property type="project" value="InterPro"/>
</dbReference>
<gene>
    <name evidence="2" type="ORF">C8035_v010200</name>
</gene>
<feature type="compositionally biased region" description="Basic and acidic residues" evidence="1">
    <location>
        <begin position="99"/>
        <end position="119"/>
    </location>
</feature>
<accession>A0A4R8Q8N0</accession>
<name>A0A4R8Q8N0_9PEZI</name>
<protein>
    <recommendedName>
        <fullName evidence="4">DNA-directed RNA polymerase I subunit</fullName>
    </recommendedName>
</protein>
<feature type="compositionally biased region" description="Basic and acidic residues" evidence="1">
    <location>
        <begin position="684"/>
        <end position="698"/>
    </location>
</feature>
<dbReference type="PANTHER" id="PTHR28155:SF1">
    <property type="entry name" value="DNA-DIRECTED RNA POLYMERASE I SUBUNIT RPA34.5-DOMAIN-CONTAINING PROTEIN"/>
    <property type="match status" value="1"/>
</dbReference>
<dbReference type="InterPro" id="IPR053263">
    <property type="entry name" value="Euk_RPA34_RNAP_subunit"/>
</dbReference>
<feature type="compositionally biased region" description="Polar residues" evidence="1">
    <location>
        <begin position="186"/>
        <end position="204"/>
    </location>
</feature>
<feature type="compositionally biased region" description="Low complexity" evidence="1">
    <location>
        <begin position="716"/>
        <end position="738"/>
    </location>
</feature>
<dbReference type="AlphaFoldDB" id="A0A4R8Q8N0"/>
<evidence type="ECO:0000256" key="1">
    <source>
        <dbReference type="SAM" id="MobiDB-lite"/>
    </source>
</evidence>
<evidence type="ECO:0000313" key="2">
    <source>
        <dbReference type="EMBL" id="TDZ34952.1"/>
    </source>
</evidence>
<feature type="compositionally biased region" description="Low complexity" evidence="1">
    <location>
        <begin position="302"/>
        <end position="318"/>
    </location>
</feature>
<feature type="compositionally biased region" description="Acidic residues" evidence="1">
    <location>
        <begin position="243"/>
        <end position="259"/>
    </location>
</feature>
<feature type="compositionally biased region" description="Basic and acidic residues" evidence="1">
    <location>
        <begin position="152"/>
        <end position="163"/>
    </location>
</feature>
<feature type="region of interest" description="Disordered" evidence="1">
    <location>
        <begin position="1"/>
        <end position="390"/>
    </location>
</feature>
<dbReference type="Proteomes" id="UP000295083">
    <property type="component" value="Unassembled WGS sequence"/>
</dbReference>
<dbReference type="InterPro" id="IPR013240">
    <property type="entry name" value="DNA-dir_RNA_pol1_su_RPA34"/>
</dbReference>
<dbReference type="PANTHER" id="PTHR28155">
    <property type="entry name" value="ACR243WP"/>
    <property type="match status" value="1"/>
</dbReference>
<feature type="region of interest" description="Disordered" evidence="1">
    <location>
        <begin position="516"/>
        <end position="798"/>
    </location>
</feature>